<evidence type="ECO:0000313" key="2">
    <source>
        <dbReference type="Proteomes" id="UP000317494"/>
    </source>
</evidence>
<protein>
    <submittedName>
        <fullName evidence="1">Uncharacterized protein</fullName>
    </submittedName>
</protein>
<keyword evidence="2" id="KW-1185">Reference proteome</keyword>
<reference evidence="1 2" key="1">
    <citation type="journal article" date="2019" name="Sci. Rep.">
        <title>Comparative genomics of chytrid fungi reveal insights into the obligate biotrophic and pathogenic lifestyle of Synchytrium endobioticum.</title>
        <authorList>
            <person name="van de Vossenberg B.T.L.H."/>
            <person name="Warris S."/>
            <person name="Nguyen H.D.T."/>
            <person name="van Gent-Pelzer M.P.E."/>
            <person name="Joly D.L."/>
            <person name="van de Geest H.C."/>
            <person name="Bonants P.J.M."/>
            <person name="Smith D.S."/>
            <person name="Levesque C.A."/>
            <person name="van der Lee T.A.J."/>
        </authorList>
    </citation>
    <scope>NUCLEOTIDE SEQUENCE [LARGE SCALE GENOMIC DNA]</scope>
    <source>
        <strain evidence="1 2">MB42</strain>
    </source>
</reference>
<evidence type="ECO:0000313" key="1">
    <source>
        <dbReference type="EMBL" id="TPX40217.1"/>
    </source>
</evidence>
<sequence length="134" mass="14618">MGADHVLEDSSIAIATHTHNGSHLSSANVADLLPRRGVKAPSARCSLPGQRSRQSTPYITPWAKQEDTNKAVRRNVDCGDKLHPSNPCRSSELPAAGAIRLEKHVDKYTGSDPRSCQVPATKNRALDFSYPRFT</sequence>
<dbReference type="EMBL" id="QEAN01000321">
    <property type="protein sequence ID" value="TPX40217.1"/>
    <property type="molecule type" value="Genomic_DNA"/>
</dbReference>
<comment type="caution">
    <text evidence="1">The sequence shown here is derived from an EMBL/GenBank/DDBJ whole genome shotgun (WGS) entry which is preliminary data.</text>
</comment>
<gene>
    <name evidence="1" type="ORF">SeMB42_g06079</name>
</gene>
<name>A0A507CGG2_9FUNG</name>
<proteinExistence type="predicted"/>
<accession>A0A507CGG2</accession>
<dbReference type="VEuPathDB" id="FungiDB:SeMB42_g06079"/>
<dbReference type="AlphaFoldDB" id="A0A507CGG2"/>
<dbReference type="Proteomes" id="UP000317494">
    <property type="component" value="Unassembled WGS sequence"/>
</dbReference>
<organism evidence="1 2">
    <name type="scientific">Synchytrium endobioticum</name>
    <dbReference type="NCBI Taxonomy" id="286115"/>
    <lineage>
        <taxon>Eukaryota</taxon>
        <taxon>Fungi</taxon>
        <taxon>Fungi incertae sedis</taxon>
        <taxon>Chytridiomycota</taxon>
        <taxon>Chytridiomycota incertae sedis</taxon>
        <taxon>Chytridiomycetes</taxon>
        <taxon>Synchytriales</taxon>
        <taxon>Synchytriaceae</taxon>
        <taxon>Synchytrium</taxon>
    </lineage>
</organism>